<dbReference type="Proteomes" id="UP001642260">
    <property type="component" value="Unassembled WGS sequence"/>
</dbReference>
<protein>
    <submittedName>
        <fullName evidence="1">Uncharacterized protein</fullName>
    </submittedName>
</protein>
<dbReference type="AlphaFoldDB" id="A0ABC8KMA0"/>
<evidence type="ECO:0000313" key="2">
    <source>
        <dbReference type="Proteomes" id="UP001642260"/>
    </source>
</evidence>
<proteinExistence type="predicted"/>
<accession>A0ABC8KMA0</accession>
<comment type="caution">
    <text evidence="1">The sequence shown here is derived from an EMBL/GenBank/DDBJ whole genome shotgun (WGS) entry which is preliminary data.</text>
</comment>
<name>A0ABC8KMA0_ERUVS</name>
<keyword evidence="2" id="KW-1185">Reference proteome</keyword>
<sequence>MFVFKSTIPTGVLFRKGSDLKLSRLKFRPSQAQTTAVLKVYSLLEECIKKI</sequence>
<evidence type="ECO:0000313" key="1">
    <source>
        <dbReference type="EMBL" id="CAH8359889.1"/>
    </source>
</evidence>
<gene>
    <name evidence="1" type="ORF">ERUC_LOCUS25645</name>
</gene>
<dbReference type="EMBL" id="CAKOAT010275154">
    <property type="protein sequence ID" value="CAH8359889.1"/>
    <property type="molecule type" value="Genomic_DNA"/>
</dbReference>
<organism evidence="1 2">
    <name type="scientific">Eruca vesicaria subsp. sativa</name>
    <name type="common">Garden rocket</name>
    <name type="synonym">Eruca sativa</name>
    <dbReference type="NCBI Taxonomy" id="29727"/>
    <lineage>
        <taxon>Eukaryota</taxon>
        <taxon>Viridiplantae</taxon>
        <taxon>Streptophyta</taxon>
        <taxon>Embryophyta</taxon>
        <taxon>Tracheophyta</taxon>
        <taxon>Spermatophyta</taxon>
        <taxon>Magnoliopsida</taxon>
        <taxon>eudicotyledons</taxon>
        <taxon>Gunneridae</taxon>
        <taxon>Pentapetalae</taxon>
        <taxon>rosids</taxon>
        <taxon>malvids</taxon>
        <taxon>Brassicales</taxon>
        <taxon>Brassicaceae</taxon>
        <taxon>Brassiceae</taxon>
        <taxon>Eruca</taxon>
    </lineage>
</organism>
<reference evidence="1 2" key="1">
    <citation type="submission" date="2022-03" db="EMBL/GenBank/DDBJ databases">
        <authorList>
            <person name="Macdonald S."/>
            <person name="Ahmed S."/>
            <person name="Newling K."/>
        </authorList>
    </citation>
    <scope>NUCLEOTIDE SEQUENCE [LARGE SCALE GENOMIC DNA]</scope>
</reference>